<protein>
    <submittedName>
        <fullName evidence="10">Lipopolysaccharide-induced tumor necrosis factor-alpha factor homolog</fullName>
    </submittedName>
</protein>
<dbReference type="GO" id="GO:0098574">
    <property type="term" value="C:cytoplasmic side of lysosomal membrane"/>
    <property type="evidence" value="ECO:0007669"/>
    <property type="project" value="TreeGrafter"/>
</dbReference>
<proteinExistence type="inferred from homology"/>
<dbReference type="SMART" id="SM00714">
    <property type="entry name" value="LITAF"/>
    <property type="match status" value="1"/>
</dbReference>
<keyword evidence="11" id="KW-1185">Reference proteome</keyword>
<dbReference type="EMBL" id="OY660866">
    <property type="protein sequence ID" value="CAJ1053911.1"/>
    <property type="molecule type" value="Genomic_DNA"/>
</dbReference>
<dbReference type="InterPro" id="IPR037519">
    <property type="entry name" value="LITAF_fam"/>
</dbReference>
<evidence type="ECO:0000256" key="2">
    <source>
        <dbReference type="ARBA" id="ARBA00004414"/>
    </source>
</evidence>
<evidence type="ECO:0000256" key="7">
    <source>
        <dbReference type="ARBA" id="ARBA00023136"/>
    </source>
</evidence>
<comment type="similarity">
    <text evidence="4">Belongs to the CDIP1/LITAF family.</text>
</comment>
<dbReference type="GO" id="GO:0005634">
    <property type="term" value="C:nucleus"/>
    <property type="evidence" value="ECO:0007669"/>
    <property type="project" value="TreeGrafter"/>
</dbReference>
<comment type="subcellular location">
    <subcellularLocation>
        <location evidence="1">Endosome membrane</location>
        <topology evidence="1">Peripheral membrane protein</topology>
        <orientation evidence="1">Cytoplasmic side</orientation>
    </subcellularLocation>
    <subcellularLocation>
        <location evidence="2">Late endosome membrane</location>
    </subcellularLocation>
    <subcellularLocation>
        <location evidence="3">Lysosome membrane</location>
        <topology evidence="3">Peripheral membrane protein</topology>
        <orientation evidence="3">Cytoplasmic side</orientation>
    </subcellularLocation>
</comment>
<keyword evidence="7 8" id="KW-0472">Membrane</keyword>
<evidence type="ECO:0000256" key="4">
    <source>
        <dbReference type="ARBA" id="ARBA00005975"/>
    </source>
</evidence>
<keyword evidence="8" id="KW-1133">Transmembrane helix</keyword>
<evidence type="ECO:0000256" key="6">
    <source>
        <dbReference type="ARBA" id="ARBA00022833"/>
    </source>
</evidence>
<feature type="transmembrane region" description="Helical" evidence="8">
    <location>
        <begin position="40"/>
        <end position="65"/>
    </location>
</feature>
<keyword evidence="8" id="KW-0812">Transmembrane</keyword>
<dbReference type="GO" id="GO:0008270">
    <property type="term" value="F:zinc ion binding"/>
    <property type="evidence" value="ECO:0007669"/>
    <property type="project" value="TreeGrafter"/>
</dbReference>
<feature type="domain" description="LITAF" evidence="9">
    <location>
        <begin position="3"/>
        <end position="87"/>
    </location>
</feature>
<evidence type="ECO:0000256" key="5">
    <source>
        <dbReference type="ARBA" id="ARBA00022723"/>
    </source>
</evidence>
<dbReference type="Pfam" id="PF10601">
    <property type="entry name" value="zf-LITAF-like"/>
    <property type="match status" value="1"/>
</dbReference>
<dbReference type="PANTHER" id="PTHR23292">
    <property type="entry name" value="LIPOPOLYSACCHARIDE-INDUCED TUMOR NECROSIS FACTOR-ALPHA FACTOR"/>
    <property type="match status" value="1"/>
</dbReference>
<dbReference type="Proteomes" id="UP001178508">
    <property type="component" value="Chromosome 3"/>
</dbReference>
<evidence type="ECO:0000313" key="11">
    <source>
        <dbReference type="Proteomes" id="UP001178508"/>
    </source>
</evidence>
<evidence type="ECO:0000313" key="10">
    <source>
        <dbReference type="EMBL" id="CAJ1053911.1"/>
    </source>
</evidence>
<dbReference type="GO" id="GO:0098560">
    <property type="term" value="C:cytoplasmic side of late endosome membrane"/>
    <property type="evidence" value="ECO:0007669"/>
    <property type="project" value="TreeGrafter"/>
</dbReference>
<name>A0AAV1EZG4_XYRNO</name>
<evidence type="ECO:0000259" key="9">
    <source>
        <dbReference type="PROSITE" id="PS51837"/>
    </source>
</evidence>
<evidence type="ECO:0000256" key="8">
    <source>
        <dbReference type="SAM" id="Phobius"/>
    </source>
</evidence>
<evidence type="ECO:0000256" key="1">
    <source>
        <dbReference type="ARBA" id="ARBA00004125"/>
    </source>
</evidence>
<keyword evidence="6" id="KW-0862">Zinc</keyword>
<reference evidence="10" key="1">
    <citation type="submission" date="2023-08" db="EMBL/GenBank/DDBJ databases">
        <authorList>
            <person name="Alioto T."/>
            <person name="Alioto T."/>
            <person name="Gomez Garrido J."/>
        </authorList>
    </citation>
    <scope>NUCLEOTIDE SEQUENCE</scope>
</reference>
<sequence length="88" mass="9403">MANTQVPVGPVGPLGDGPVQVPCPKCKQTVLTKVDYTSGLLTYLSCGGLLLCGFVFGCCLIPFCVDRLKDVQHSCPNCKTELGIFKRI</sequence>
<organism evidence="10 11">
    <name type="scientific">Xyrichtys novacula</name>
    <name type="common">Pearly razorfish</name>
    <name type="synonym">Hemipteronotus novacula</name>
    <dbReference type="NCBI Taxonomy" id="13765"/>
    <lineage>
        <taxon>Eukaryota</taxon>
        <taxon>Metazoa</taxon>
        <taxon>Chordata</taxon>
        <taxon>Craniata</taxon>
        <taxon>Vertebrata</taxon>
        <taxon>Euteleostomi</taxon>
        <taxon>Actinopterygii</taxon>
        <taxon>Neopterygii</taxon>
        <taxon>Teleostei</taxon>
        <taxon>Neoteleostei</taxon>
        <taxon>Acanthomorphata</taxon>
        <taxon>Eupercaria</taxon>
        <taxon>Labriformes</taxon>
        <taxon>Labridae</taxon>
        <taxon>Xyrichtys</taxon>
    </lineage>
</organism>
<dbReference type="InterPro" id="IPR006629">
    <property type="entry name" value="LITAF"/>
</dbReference>
<dbReference type="AlphaFoldDB" id="A0AAV1EZG4"/>
<accession>A0AAV1EZG4</accession>
<gene>
    <name evidence="10" type="ORF">XNOV1_A018982</name>
</gene>
<dbReference type="PANTHER" id="PTHR23292:SF47">
    <property type="entry name" value="LITAF DOMAIN-CONTAINING PROTEIN"/>
    <property type="match status" value="1"/>
</dbReference>
<evidence type="ECO:0000256" key="3">
    <source>
        <dbReference type="ARBA" id="ARBA00004630"/>
    </source>
</evidence>
<dbReference type="PROSITE" id="PS51837">
    <property type="entry name" value="LITAF"/>
    <property type="match status" value="1"/>
</dbReference>
<keyword evidence="5" id="KW-0479">Metal-binding</keyword>